<accession>A0A0F9JHF1</accession>
<gene>
    <name evidence="1" type="ORF">LCGC14_1756540</name>
</gene>
<name>A0A0F9JHF1_9ZZZZ</name>
<dbReference type="EMBL" id="LAZR01016274">
    <property type="protein sequence ID" value="KKM05206.1"/>
    <property type="molecule type" value="Genomic_DNA"/>
</dbReference>
<comment type="caution">
    <text evidence="1">The sequence shown here is derived from an EMBL/GenBank/DDBJ whole genome shotgun (WGS) entry which is preliminary data.</text>
</comment>
<sequence>MDTKTLEAMVSQIEVLKDDNERLKSMINNHPEIAKLKVELETAKEFVAMGDRVERRLRVSNFELRQENTKLKELLNKGLDKNFSPETIVEIRKFWQGDGWKPKGGLDG</sequence>
<reference evidence="1" key="1">
    <citation type="journal article" date="2015" name="Nature">
        <title>Complex archaea that bridge the gap between prokaryotes and eukaryotes.</title>
        <authorList>
            <person name="Spang A."/>
            <person name="Saw J.H."/>
            <person name="Jorgensen S.L."/>
            <person name="Zaremba-Niedzwiedzka K."/>
            <person name="Martijn J."/>
            <person name="Lind A.E."/>
            <person name="van Eijk R."/>
            <person name="Schleper C."/>
            <person name="Guy L."/>
            <person name="Ettema T.J."/>
        </authorList>
    </citation>
    <scope>NUCLEOTIDE SEQUENCE</scope>
</reference>
<proteinExistence type="predicted"/>
<dbReference type="AlphaFoldDB" id="A0A0F9JHF1"/>
<organism evidence="1">
    <name type="scientific">marine sediment metagenome</name>
    <dbReference type="NCBI Taxonomy" id="412755"/>
    <lineage>
        <taxon>unclassified sequences</taxon>
        <taxon>metagenomes</taxon>
        <taxon>ecological metagenomes</taxon>
    </lineage>
</organism>
<evidence type="ECO:0000313" key="1">
    <source>
        <dbReference type="EMBL" id="KKM05206.1"/>
    </source>
</evidence>
<protein>
    <submittedName>
        <fullName evidence="1">Uncharacterized protein</fullName>
    </submittedName>
</protein>